<comment type="similarity">
    <text evidence="2 6">Belongs to the acyl-CoA dehydrogenase family.</text>
</comment>
<protein>
    <submittedName>
        <fullName evidence="10">Alkylation response protein AidB-like acyl-CoA dehydrogenase</fullName>
    </submittedName>
</protein>
<keyword evidence="3 6" id="KW-0285">Flavoprotein</keyword>
<dbReference type="Proteomes" id="UP000580474">
    <property type="component" value="Unassembled WGS sequence"/>
</dbReference>
<feature type="domain" description="Acyl-CoA oxidase/dehydrogenase middle" evidence="8">
    <location>
        <begin position="130"/>
        <end position="207"/>
    </location>
</feature>
<evidence type="ECO:0000256" key="2">
    <source>
        <dbReference type="ARBA" id="ARBA00009347"/>
    </source>
</evidence>
<organism evidence="10 11">
    <name type="scientific">Saccharopolyspora gloriosae</name>
    <dbReference type="NCBI Taxonomy" id="455344"/>
    <lineage>
        <taxon>Bacteria</taxon>
        <taxon>Bacillati</taxon>
        <taxon>Actinomycetota</taxon>
        <taxon>Actinomycetes</taxon>
        <taxon>Pseudonocardiales</taxon>
        <taxon>Pseudonocardiaceae</taxon>
        <taxon>Saccharopolyspora</taxon>
    </lineage>
</organism>
<dbReference type="InterPro" id="IPR046373">
    <property type="entry name" value="Acyl-CoA_Oxase/DH_mid-dom_sf"/>
</dbReference>
<evidence type="ECO:0000313" key="10">
    <source>
        <dbReference type="EMBL" id="MBB5070139.1"/>
    </source>
</evidence>
<evidence type="ECO:0000259" key="7">
    <source>
        <dbReference type="Pfam" id="PF00441"/>
    </source>
</evidence>
<evidence type="ECO:0000259" key="8">
    <source>
        <dbReference type="Pfam" id="PF02770"/>
    </source>
</evidence>
<evidence type="ECO:0000256" key="4">
    <source>
        <dbReference type="ARBA" id="ARBA00022827"/>
    </source>
</evidence>
<feature type="domain" description="Acyl-CoA dehydrogenase/oxidase C-terminal" evidence="7">
    <location>
        <begin position="242"/>
        <end position="367"/>
    </location>
</feature>
<reference evidence="10 11" key="1">
    <citation type="submission" date="2020-08" db="EMBL/GenBank/DDBJ databases">
        <title>Sequencing the genomes of 1000 actinobacteria strains.</title>
        <authorList>
            <person name="Klenk H.-P."/>
        </authorList>
    </citation>
    <scope>NUCLEOTIDE SEQUENCE [LARGE SCALE GENOMIC DNA]</scope>
    <source>
        <strain evidence="10 11">DSM 45582</strain>
    </source>
</reference>
<evidence type="ECO:0000256" key="6">
    <source>
        <dbReference type="RuleBase" id="RU362125"/>
    </source>
</evidence>
<dbReference type="InterPro" id="IPR013786">
    <property type="entry name" value="AcylCoA_DH/ox_N"/>
</dbReference>
<dbReference type="PANTHER" id="PTHR43884:SF20">
    <property type="entry name" value="ACYL-COA DEHYDROGENASE FADE28"/>
    <property type="match status" value="1"/>
</dbReference>
<comment type="caution">
    <text evidence="10">The sequence shown here is derived from an EMBL/GenBank/DDBJ whole genome shotgun (WGS) entry which is preliminary data.</text>
</comment>
<accession>A0A840NLI4</accession>
<evidence type="ECO:0000259" key="9">
    <source>
        <dbReference type="Pfam" id="PF02771"/>
    </source>
</evidence>
<dbReference type="Gene3D" id="1.10.540.10">
    <property type="entry name" value="Acyl-CoA dehydrogenase/oxidase, N-terminal domain"/>
    <property type="match status" value="1"/>
</dbReference>
<dbReference type="AlphaFoldDB" id="A0A840NLI4"/>
<dbReference type="InterPro" id="IPR009100">
    <property type="entry name" value="AcylCoA_DH/oxidase_NM_dom_sf"/>
</dbReference>
<dbReference type="GO" id="GO:0050660">
    <property type="term" value="F:flavin adenine dinucleotide binding"/>
    <property type="evidence" value="ECO:0007669"/>
    <property type="project" value="InterPro"/>
</dbReference>
<dbReference type="Pfam" id="PF00441">
    <property type="entry name" value="Acyl-CoA_dh_1"/>
    <property type="match status" value="1"/>
</dbReference>
<dbReference type="RefSeq" id="WP_184479712.1">
    <property type="nucleotide sequence ID" value="NZ_JACHIV010000001.1"/>
</dbReference>
<dbReference type="GO" id="GO:0003995">
    <property type="term" value="F:acyl-CoA dehydrogenase activity"/>
    <property type="evidence" value="ECO:0007669"/>
    <property type="project" value="TreeGrafter"/>
</dbReference>
<dbReference type="SUPFAM" id="SSF47203">
    <property type="entry name" value="Acyl-CoA dehydrogenase C-terminal domain-like"/>
    <property type="match status" value="1"/>
</dbReference>
<dbReference type="PANTHER" id="PTHR43884">
    <property type="entry name" value="ACYL-COA DEHYDROGENASE"/>
    <property type="match status" value="1"/>
</dbReference>
<feature type="domain" description="Acyl-CoA dehydrogenase/oxidase N-terminal" evidence="9">
    <location>
        <begin position="11"/>
        <end position="124"/>
    </location>
</feature>
<gene>
    <name evidence="10" type="ORF">BJ969_003227</name>
</gene>
<proteinExistence type="inferred from homology"/>
<evidence type="ECO:0000313" key="11">
    <source>
        <dbReference type="Proteomes" id="UP000580474"/>
    </source>
</evidence>
<dbReference type="Gene3D" id="1.20.140.10">
    <property type="entry name" value="Butyryl-CoA Dehydrogenase, subunit A, domain 3"/>
    <property type="match status" value="1"/>
</dbReference>
<evidence type="ECO:0000256" key="3">
    <source>
        <dbReference type="ARBA" id="ARBA00022630"/>
    </source>
</evidence>
<keyword evidence="11" id="KW-1185">Reference proteome</keyword>
<dbReference type="CDD" id="cd00567">
    <property type="entry name" value="ACAD"/>
    <property type="match status" value="1"/>
</dbReference>
<dbReference type="Pfam" id="PF02770">
    <property type="entry name" value="Acyl-CoA_dh_M"/>
    <property type="match status" value="1"/>
</dbReference>
<dbReference type="InterPro" id="IPR009075">
    <property type="entry name" value="AcylCo_DH/oxidase_C"/>
</dbReference>
<keyword evidence="4 6" id="KW-0274">FAD</keyword>
<dbReference type="InterPro" id="IPR036250">
    <property type="entry name" value="AcylCo_DH-like_C"/>
</dbReference>
<dbReference type="EMBL" id="JACHIV010000001">
    <property type="protein sequence ID" value="MBB5070139.1"/>
    <property type="molecule type" value="Genomic_DNA"/>
</dbReference>
<dbReference type="InterPro" id="IPR006091">
    <property type="entry name" value="Acyl-CoA_Oxase/DH_mid-dom"/>
</dbReference>
<evidence type="ECO:0000256" key="1">
    <source>
        <dbReference type="ARBA" id="ARBA00001974"/>
    </source>
</evidence>
<dbReference type="InterPro" id="IPR037069">
    <property type="entry name" value="AcylCoA_DH/ox_N_sf"/>
</dbReference>
<evidence type="ECO:0000256" key="5">
    <source>
        <dbReference type="ARBA" id="ARBA00023002"/>
    </source>
</evidence>
<name>A0A840NLI4_9PSEU</name>
<dbReference type="Gene3D" id="2.40.110.10">
    <property type="entry name" value="Butyryl-CoA Dehydrogenase, subunit A, domain 2"/>
    <property type="match status" value="1"/>
</dbReference>
<keyword evidence="5 6" id="KW-0560">Oxidoreductase</keyword>
<dbReference type="SUPFAM" id="SSF56645">
    <property type="entry name" value="Acyl-CoA dehydrogenase NM domain-like"/>
    <property type="match status" value="1"/>
</dbReference>
<sequence>MTARRLTHDADIEQFRGAVREFLREHADTAAVFGEMREQRAGDPAVWNRFAGELGVVGLDVPESYGGADAGFRPVAVVAEELGRSLVRLPWFTTAVLGVGVLLHAEGAQAEECRRRLLPALAAGARTATLAWAETPGGLDAPSLDASAVRDGDTWRLTGRKILVVEGATADLLFVAARTEDGPALFVVDGDAPGVVRTADRAMDPNRQLATVIFDGAPARLVSDPGTGERVLARVRDRAVTALACEQTGGAAASLDMAVEHVKNRVQFGRPIGMLQAIKHRCADMAVELEAARSASLWATGAIAEDSPDVGIAAAAAALTCSRSYEYVAAETIQVHGGIGFTWEHPAHLHFRRAATSAVLFGDRHTHQERLLSGLHVDAG</sequence>
<comment type="cofactor">
    <cofactor evidence="1 6">
        <name>FAD</name>
        <dbReference type="ChEBI" id="CHEBI:57692"/>
    </cofactor>
</comment>
<dbReference type="Pfam" id="PF02771">
    <property type="entry name" value="Acyl-CoA_dh_N"/>
    <property type="match status" value="1"/>
</dbReference>